<proteinExistence type="inferred from homology"/>
<dbReference type="GO" id="GO:0005694">
    <property type="term" value="C:chromosome"/>
    <property type="evidence" value="ECO:0007669"/>
    <property type="project" value="TreeGrafter"/>
</dbReference>
<dbReference type="InterPro" id="IPR050336">
    <property type="entry name" value="Chromosome_partition/occlusion"/>
</dbReference>
<name>A0A553UMK1_9DEIO</name>
<sequence>MRSCSVPSKRQALTGRRSQVGVSATPVNVSTGHLLPVQSTELAAGGEDLVAFWIPLCDLDPSLFQYRYTVDQQAVEALAHSIEAQDLYQPITVRPVGPSGRYQVVLGHRRLAAFQRLDRSAIPAIVRDYDDAQVVRAVLDENLRREDVNLFEQTEG</sequence>
<feature type="domain" description="ParB-like N-terminal" evidence="2">
    <location>
        <begin position="52"/>
        <end position="143"/>
    </location>
</feature>
<dbReference type="SMART" id="SM00470">
    <property type="entry name" value="ParB"/>
    <property type="match status" value="1"/>
</dbReference>
<dbReference type="InterPro" id="IPR003115">
    <property type="entry name" value="ParB_N"/>
</dbReference>
<dbReference type="EMBL" id="VKDB01000022">
    <property type="protein sequence ID" value="TSA81448.1"/>
    <property type="molecule type" value="Genomic_DNA"/>
</dbReference>
<dbReference type="Gene3D" id="3.90.1530.10">
    <property type="entry name" value="Conserved hypothetical protein from pyrococcus furiosus pfu- 392566-001, ParB domain"/>
    <property type="match status" value="1"/>
</dbReference>
<dbReference type="Proteomes" id="UP000316092">
    <property type="component" value="Unassembled WGS sequence"/>
</dbReference>
<dbReference type="PANTHER" id="PTHR33375">
    <property type="entry name" value="CHROMOSOME-PARTITIONING PROTEIN PARB-RELATED"/>
    <property type="match status" value="1"/>
</dbReference>
<evidence type="ECO:0000256" key="1">
    <source>
        <dbReference type="ARBA" id="ARBA00006295"/>
    </source>
</evidence>
<organism evidence="3 4">
    <name type="scientific">Deinococcus detaillensis</name>
    <dbReference type="NCBI Taxonomy" id="2592048"/>
    <lineage>
        <taxon>Bacteria</taxon>
        <taxon>Thermotogati</taxon>
        <taxon>Deinococcota</taxon>
        <taxon>Deinococci</taxon>
        <taxon>Deinococcales</taxon>
        <taxon>Deinococcaceae</taxon>
        <taxon>Deinococcus</taxon>
    </lineage>
</organism>
<dbReference type="AlphaFoldDB" id="A0A553UMK1"/>
<dbReference type="RefSeq" id="WP_143721636.1">
    <property type="nucleotide sequence ID" value="NZ_VKDB01000022.1"/>
</dbReference>
<evidence type="ECO:0000313" key="4">
    <source>
        <dbReference type="Proteomes" id="UP000316092"/>
    </source>
</evidence>
<reference evidence="3 4" key="1">
    <citation type="submission" date="2019-07" db="EMBL/GenBank/DDBJ databases">
        <title>Deinococcus detaillus sp. nov., isolated from humus soil in Antarctica.</title>
        <authorList>
            <person name="Zhang K."/>
        </authorList>
    </citation>
    <scope>NUCLEOTIDE SEQUENCE [LARGE SCALE GENOMIC DNA]</scope>
    <source>
        <strain evidence="3 4">H1</strain>
    </source>
</reference>
<dbReference type="GO" id="GO:0007059">
    <property type="term" value="P:chromosome segregation"/>
    <property type="evidence" value="ECO:0007669"/>
    <property type="project" value="TreeGrafter"/>
</dbReference>
<dbReference type="GO" id="GO:0003677">
    <property type="term" value="F:DNA binding"/>
    <property type="evidence" value="ECO:0007669"/>
    <property type="project" value="InterPro"/>
</dbReference>
<protein>
    <submittedName>
        <fullName evidence="3">ParB/RepB/Spo0J family partition protein</fullName>
    </submittedName>
</protein>
<dbReference type="OrthoDB" id="9771505at2"/>
<gene>
    <name evidence="3" type="ORF">FNU79_15065</name>
</gene>
<dbReference type="PANTHER" id="PTHR33375:SF1">
    <property type="entry name" value="CHROMOSOME-PARTITIONING PROTEIN PARB-RELATED"/>
    <property type="match status" value="1"/>
</dbReference>
<dbReference type="Pfam" id="PF02195">
    <property type="entry name" value="ParB_N"/>
    <property type="match status" value="1"/>
</dbReference>
<evidence type="ECO:0000259" key="2">
    <source>
        <dbReference type="SMART" id="SM00470"/>
    </source>
</evidence>
<evidence type="ECO:0000313" key="3">
    <source>
        <dbReference type="EMBL" id="TSA81448.1"/>
    </source>
</evidence>
<dbReference type="InterPro" id="IPR004437">
    <property type="entry name" value="ParB/RepB/Spo0J"/>
</dbReference>
<keyword evidence="4" id="KW-1185">Reference proteome</keyword>
<comment type="caution">
    <text evidence="3">The sequence shown here is derived from an EMBL/GenBank/DDBJ whole genome shotgun (WGS) entry which is preliminary data.</text>
</comment>
<comment type="similarity">
    <text evidence="1">Belongs to the ParB family.</text>
</comment>
<accession>A0A553UMK1</accession>
<dbReference type="NCBIfam" id="TIGR00180">
    <property type="entry name" value="parB_part"/>
    <property type="match status" value="1"/>
</dbReference>
<dbReference type="SUPFAM" id="SSF110849">
    <property type="entry name" value="ParB/Sulfiredoxin"/>
    <property type="match status" value="1"/>
</dbReference>
<dbReference type="InterPro" id="IPR036086">
    <property type="entry name" value="ParB/Sulfiredoxin_sf"/>
</dbReference>